<dbReference type="InterPro" id="IPR049232">
    <property type="entry name" value="DUF6829"/>
</dbReference>
<organism evidence="1 2">
    <name type="scientific">Fusarium equiseti</name>
    <name type="common">Fusarium scirpi</name>
    <dbReference type="NCBI Taxonomy" id="61235"/>
    <lineage>
        <taxon>Eukaryota</taxon>
        <taxon>Fungi</taxon>
        <taxon>Dikarya</taxon>
        <taxon>Ascomycota</taxon>
        <taxon>Pezizomycotina</taxon>
        <taxon>Sordariomycetes</taxon>
        <taxon>Hypocreomycetidae</taxon>
        <taxon>Hypocreales</taxon>
        <taxon>Nectriaceae</taxon>
        <taxon>Fusarium</taxon>
        <taxon>Fusarium incarnatum-equiseti species complex</taxon>
    </lineage>
</organism>
<dbReference type="Proteomes" id="UP001152024">
    <property type="component" value="Unassembled WGS sequence"/>
</dbReference>
<keyword evidence="2" id="KW-1185">Reference proteome</keyword>
<name>A0ABQ8QYH9_FUSEQ</name>
<gene>
    <name evidence="1" type="ORF">NW768_011095</name>
</gene>
<proteinExistence type="predicted"/>
<dbReference type="EMBL" id="JAOQBH010000026">
    <property type="protein sequence ID" value="KAJ4116123.1"/>
    <property type="molecule type" value="Genomic_DNA"/>
</dbReference>
<reference evidence="1" key="1">
    <citation type="submission" date="2022-09" db="EMBL/GenBank/DDBJ databases">
        <title>Fusarium specimens isolated from Avocado Roots.</title>
        <authorList>
            <person name="Stajich J."/>
            <person name="Roper C."/>
            <person name="Heimlech-Rivalta G."/>
        </authorList>
    </citation>
    <scope>NUCLEOTIDE SEQUENCE</scope>
    <source>
        <strain evidence="1">CF00095</strain>
    </source>
</reference>
<protein>
    <submittedName>
        <fullName evidence="1">Uncharacterized protein</fullName>
    </submittedName>
</protein>
<dbReference type="Pfam" id="PF20717">
    <property type="entry name" value="DUF6829"/>
    <property type="match status" value="1"/>
</dbReference>
<comment type="caution">
    <text evidence="1">The sequence shown here is derived from an EMBL/GenBank/DDBJ whole genome shotgun (WGS) entry which is preliminary data.</text>
</comment>
<evidence type="ECO:0000313" key="2">
    <source>
        <dbReference type="Proteomes" id="UP001152024"/>
    </source>
</evidence>
<accession>A0ABQ8QYH9</accession>
<sequence>MEAPGPAFTDRSVNMTNFFNLSDTVLLRQIQIEFSADLNRLTRAYSIRERNVQFPSQPSPSEILYGAQHDEVNRTLVSVLSLRWIYWDRYETFKESQPEGMAISRSSFKWLRELFMPRLQDPSDLYALLTYIVINDVGKDPELATDYRSHKDKDISNLNHDMILFEAVKASLVPSFERLAQRHKDEIMRGMKLGAEFNPGQLAQAENAPACLSSLLLMEGHIEDFNFHFIQQLLDISGAAGHEDWTCAKKLIEPIATAYHNVYEVAIQVISRERGLRDAYDFLLTRRGEMLHQKDLKLLDVQHPEHRALLRLLSMGGVSDLKKAQLYLQTWKDLDEDTKTSLIRSLNIDGSLSEPAVQPTYIPAMLTQGVGGLNSASAEEQAKRLRYILRYLSRVMDLGDEQHDHAAVIERSVLWVVKDVVQCDAFRQDPTCLEKVEIPKSVILVSVGIT</sequence>
<evidence type="ECO:0000313" key="1">
    <source>
        <dbReference type="EMBL" id="KAJ4116123.1"/>
    </source>
</evidence>